<name>A0A839QHR7_9MICC</name>
<dbReference type="PANTHER" id="PTHR10859">
    <property type="entry name" value="GLYCOSYL TRANSFERASE"/>
    <property type="match status" value="1"/>
</dbReference>
<dbReference type="SUPFAM" id="SSF53448">
    <property type="entry name" value="Nucleotide-diphospho-sugar transferases"/>
    <property type="match status" value="1"/>
</dbReference>
<feature type="transmembrane region" description="Helical" evidence="14">
    <location>
        <begin position="321"/>
        <end position="339"/>
    </location>
</feature>
<keyword evidence="7" id="KW-0808">Transferase</keyword>
<dbReference type="InterPro" id="IPR007267">
    <property type="entry name" value="GtrA_DPMS_TM"/>
</dbReference>
<evidence type="ECO:0000256" key="5">
    <source>
        <dbReference type="ARBA" id="ARBA00012583"/>
    </source>
</evidence>
<evidence type="ECO:0000259" key="16">
    <source>
        <dbReference type="Pfam" id="PF04138"/>
    </source>
</evidence>
<evidence type="ECO:0000256" key="10">
    <source>
        <dbReference type="ARBA" id="ARBA00022968"/>
    </source>
</evidence>
<dbReference type="Proteomes" id="UP000523000">
    <property type="component" value="Unassembled WGS sequence"/>
</dbReference>
<organism evidence="17 18">
    <name type="scientific">Paeniglutamicibacter cryotolerans</name>
    <dbReference type="NCBI Taxonomy" id="670079"/>
    <lineage>
        <taxon>Bacteria</taxon>
        <taxon>Bacillati</taxon>
        <taxon>Actinomycetota</taxon>
        <taxon>Actinomycetes</taxon>
        <taxon>Micrococcales</taxon>
        <taxon>Micrococcaceae</taxon>
        <taxon>Paeniglutamicibacter</taxon>
    </lineage>
</organism>
<dbReference type="InterPro" id="IPR001173">
    <property type="entry name" value="Glyco_trans_2-like"/>
</dbReference>
<dbReference type="Pfam" id="PF04138">
    <property type="entry name" value="GtrA_DPMS_TM"/>
    <property type="match status" value="1"/>
</dbReference>
<keyword evidence="9" id="KW-0256">Endoplasmic reticulum</keyword>
<evidence type="ECO:0000256" key="13">
    <source>
        <dbReference type="ARBA" id="ARBA00045097"/>
    </source>
</evidence>
<comment type="subcellular location">
    <subcellularLocation>
        <location evidence="2">Endoplasmic reticulum membrane</location>
        <topology evidence="2">Single-pass membrane protein</topology>
    </subcellularLocation>
    <subcellularLocation>
        <location evidence="1">Membrane</location>
        <topology evidence="1">Multi-pass membrane protein</topology>
    </subcellularLocation>
</comment>
<keyword evidence="11 14" id="KW-1133">Transmembrane helix</keyword>
<dbReference type="GO" id="GO:0000271">
    <property type="term" value="P:polysaccharide biosynthetic process"/>
    <property type="evidence" value="ECO:0007669"/>
    <property type="project" value="InterPro"/>
</dbReference>
<evidence type="ECO:0000313" key="18">
    <source>
        <dbReference type="Proteomes" id="UP000523000"/>
    </source>
</evidence>
<dbReference type="Pfam" id="PF00535">
    <property type="entry name" value="Glycos_transf_2"/>
    <property type="match status" value="1"/>
</dbReference>
<evidence type="ECO:0000256" key="3">
    <source>
        <dbReference type="ARBA" id="ARBA00004922"/>
    </source>
</evidence>
<evidence type="ECO:0000256" key="14">
    <source>
        <dbReference type="SAM" id="Phobius"/>
    </source>
</evidence>
<sequence length="431" mass="46357">MSLSQHRTRQSAAGHSSVGFRNRAPIATTPAAAVVDIVIPVYNEQAGIEACIRKLQGYVTASLPYATRISIADNASTDDTLAIAERLAREFCDVRVFHLPEKGRGRALRTVWEQSDAQVLAYMDVDLSTDLAALGPLLAPLLSGHSDVAIGTRLAHGSHVSRGAKREVISRSYNLLLHTVLGTHFSDAQCGFKALRRDVADALLPLIRDNEWFFDTELLVLAEQAGLRVAEVPVDWTDDPVSSVHVVHTAAGDLRGVGRLVLCLGTGRIPIGDVRRELSRIPPTEGAHTLFSQLVRFAAIGLASTAAYVLIYWLVRQGTGAQFANFTALLLTAIGNTAANRFFTFGIRGSTAVVTQHLQGLAIFTLGWALTAGALFAVNATTTPSHAGELAVLVAANLLATALRFVLFRNWVFARGTHSKEQAPAFEPETP</sequence>
<evidence type="ECO:0000313" key="17">
    <source>
        <dbReference type="EMBL" id="MBB2995307.1"/>
    </source>
</evidence>
<evidence type="ECO:0000256" key="9">
    <source>
        <dbReference type="ARBA" id="ARBA00022824"/>
    </source>
</evidence>
<evidence type="ECO:0000256" key="11">
    <source>
        <dbReference type="ARBA" id="ARBA00022989"/>
    </source>
</evidence>
<comment type="caution">
    <text evidence="17">The sequence shown here is derived from an EMBL/GenBank/DDBJ whole genome shotgun (WGS) entry which is preliminary data.</text>
</comment>
<evidence type="ECO:0000259" key="15">
    <source>
        <dbReference type="Pfam" id="PF00535"/>
    </source>
</evidence>
<comment type="similarity">
    <text evidence="4">Belongs to the glycosyltransferase 2 family.</text>
</comment>
<dbReference type="EC" id="2.4.1.117" evidence="5"/>
<keyword evidence="12 14" id="KW-0472">Membrane</keyword>
<dbReference type="AlphaFoldDB" id="A0A839QHR7"/>
<dbReference type="Gene3D" id="3.90.550.10">
    <property type="entry name" value="Spore Coat Polysaccharide Biosynthesis Protein SpsA, Chain A"/>
    <property type="match status" value="1"/>
</dbReference>
<feature type="transmembrane region" description="Helical" evidence="14">
    <location>
        <begin position="294"/>
        <end position="315"/>
    </location>
</feature>
<feature type="transmembrane region" description="Helical" evidence="14">
    <location>
        <begin position="390"/>
        <end position="412"/>
    </location>
</feature>
<keyword evidence="6" id="KW-0328">Glycosyltransferase</keyword>
<feature type="domain" description="Glycosyltransferase 2-like" evidence="15">
    <location>
        <begin position="37"/>
        <end position="203"/>
    </location>
</feature>
<evidence type="ECO:0000256" key="4">
    <source>
        <dbReference type="ARBA" id="ARBA00006739"/>
    </source>
</evidence>
<evidence type="ECO:0000256" key="1">
    <source>
        <dbReference type="ARBA" id="ARBA00004141"/>
    </source>
</evidence>
<evidence type="ECO:0000256" key="6">
    <source>
        <dbReference type="ARBA" id="ARBA00022676"/>
    </source>
</evidence>
<dbReference type="GO" id="GO:0004581">
    <property type="term" value="F:dolichyl-phosphate beta-glucosyltransferase activity"/>
    <property type="evidence" value="ECO:0007669"/>
    <property type="project" value="UniProtKB-EC"/>
</dbReference>
<evidence type="ECO:0000256" key="2">
    <source>
        <dbReference type="ARBA" id="ARBA00004389"/>
    </source>
</evidence>
<evidence type="ECO:0000256" key="12">
    <source>
        <dbReference type="ARBA" id="ARBA00023136"/>
    </source>
</evidence>
<dbReference type="RefSeq" id="WP_183510591.1">
    <property type="nucleotide sequence ID" value="NZ_BAABGK010000022.1"/>
</dbReference>
<feature type="transmembrane region" description="Helical" evidence="14">
    <location>
        <begin position="360"/>
        <end position="378"/>
    </location>
</feature>
<dbReference type="InterPro" id="IPR035518">
    <property type="entry name" value="DPG_synthase"/>
</dbReference>
<dbReference type="CDD" id="cd04188">
    <property type="entry name" value="DPG_synthase"/>
    <property type="match status" value="1"/>
</dbReference>
<dbReference type="GO" id="GO:0006487">
    <property type="term" value="P:protein N-linked glycosylation"/>
    <property type="evidence" value="ECO:0007669"/>
    <property type="project" value="TreeGrafter"/>
</dbReference>
<gene>
    <name evidence="17" type="ORF">E9229_001498</name>
</gene>
<dbReference type="EMBL" id="JACHVS010000001">
    <property type="protein sequence ID" value="MBB2995307.1"/>
    <property type="molecule type" value="Genomic_DNA"/>
</dbReference>
<dbReference type="InterPro" id="IPR029044">
    <property type="entry name" value="Nucleotide-diphossugar_trans"/>
</dbReference>
<keyword evidence="8 14" id="KW-0812">Transmembrane</keyword>
<feature type="domain" description="GtrA/DPMS transmembrane" evidence="16">
    <location>
        <begin position="296"/>
        <end position="413"/>
    </location>
</feature>
<dbReference type="PANTHER" id="PTHR10859:SF91">
    <property type="entry name" value="DOLICHYL-PHOSPHATE BETA-GLUCOSYLTRANSFERASE"/>
    <property type="match status" value="1"/>
</dbReference>
<comment type="pathway">
    <text evidence="3">Protein modification; protein glycosylation.</text>
</comment>
<evidence type="ECO:0000256" key="8">
    <source>
        <dbReference type="ARBA" id="ARBA00022692"/>
    </source>
</evidence>
<protein>
    <recommendedName>
        <fullName evidence="5">dolichyl-phosphate beta-glucosyltransferase</fullName>
        <ecNumber evidence="5">2.4.1.117</ecNumber>
    </recommendedName>
</protein>
<comment type="catalytic activity">
    <reaction evidence="13">
        <text>a di-trans,poly-cis-dolichyl phosphate + UDP-alpha-D-glucose = a di-trans,poly-cis-dolichyl beta-D-glucosyl phosphate + UDP</text>
        <dbReference type="Rhea" id="RHEA:15401"/>
        <dbReference type="Rhea" id="RHEA-COMP:19498"/>
        <dbReference type="Rhea" id="RHEA-COMP:19502"/>
        <dbReference type="ChEBI" id="CHEBI:57525"/>
        <dbReference type="ChEBI" id="CHEBI:57683"/>
        <dbReference type="ChEBI" id="CHEBI:58223"/>
        <dbReference type="ChEBI" id="CHEBI:58885"/>
        <dbReference type="EC" id="2.4.1.117"/>
    </reaction>
    <physiologicalReaction direction="left-to-right" evidence="13">
        <dbReference type="Rhea" id="RHEA:15402"/>
    </physiologicalReaction>
</comment>
<evidence type="ECO:0000256" key="7">
    <source>
        <dbReference type="ARBA" id="ARBA00022679"/>
    </source>
</evidence>
<accession>A0A839QHR7</accession>
<keyword evidence="10" id="KW-0735">Signal-anchor</keyword>
<reference evidence="17 18" key="1">
    <citation type="submission" date="2020-08" db="EMBL/GenBank/DDBJ databases">
        <title>Sequencing the genomes of 1000 actinobacteria strains.</title>
        <authorList>
            <person name="Klenk H.-P."/>
        </authorList>
    </citation>
    <scope>NUCLEOTIDE SEQUENCE [LARGE SCALE GENOMIC DNA]</scope>
    <source>
        <strain evidence="17 18">DSM 22826</strain>
    </source>
</reference>
<dbReference type="GO" id="GO:0016020">
    <property type="term" value="C:membrane"/>
    <property type="evidence" value="ECO:0007669"/>
    <property type="project" value="UniProtKB-SubCell"/>
</dbReference>
<proteinExistence type="inferred from homology"/>
<keyword evidence="18" id="KW-1185">Reference proteome</keyword>